<comment type="caution">
    <text evidence="2">The sequence shown here is derived from an EMBL/GenBank/DDBJ whole genome shotgun (WGS) entry which is preliminary data.</text>
</comment>
<protein>
    <recommendedName>
        <fullName evidence="1">DUF4352 domain-containing protein</fullName>
    </recommendedName>
</protein>
<dbReference type="Pfam" id="PF11611">
    <property type="entry name" value="DUF4352"/>
    <property type="match status" value="1"/>
</dbReference>
<dbReference type="InterPro" id="IPR029051">
    <property type="entry name" value="DUF4352"/>
</dbReference>
<keyword evidence="3" id="KW-1185">Reference proteome</keyword>
<dbReference type="EMBL" id="BMMX01000045">
    <property type="protein sequence ID" value="GGL14794.1"/>
    <property type="molecule type" value="Genomic_DNA"/>
</dbReference>
<accession>A0A8J3FRV5</accession>
<dbReference type="AlphaFoldDB" id="A0A8J3FRV5"/>
<evidence type="ECO:0000313" key="2">
    <source>
        <dbReference type="EMBL" id="GGL14794.1"/>
    </source>
</evidence>
<organism evidence="2 3">
    <name type="scientific">Mangrovihabitans endophyticus</name>
    <dbReference type="NCBI Taxonomy" id="1751298"/>
    <lineage>
        <taxon>Bacteria</taxon>
        <taxon>Bacillati</taxon>
        <taxon>Actinomycetota</taxon>
        <taxon>Actinomycetes</taxon>
        <taxon>Micromonosporales</taxon>
        <taxon>Micromonosporaceae</taxon>
        <taxon>Mangrovihabitans</taxon>
    </lineage>
</organism>
<proteinExistence type="predicted"/>
<reference evidence="2" key="2">
    <citation type="submission" date="2020-09" db="EMBL/GenBank/DDBJ databases">
        <authorList>
            <person name="Sun Q."/>
            <person name="Zhou Y."/>
        </authorList>
    </citation>
    <scope>NUCLEOTIDE SEQUENCE</scope>
    <source>
        <strain evidence="2">CGMCC 4.7299</strain>
    </source>
</reference>
<gene>
    <name evidence="2" type="ORF">GCM10012284_56900</name>
</gene>
<reference evidence="2" key="1">
    <citation type="journal article" date="2014" name="Int. J. Syst. Evol. Microbiol.">
        <title>Complete genome sequence of Corynebacterium casei LMG S-19264T (=DSM 44701T), isolated from a smear-ripened cheese.</title>
        <authorList>
            <consortium name="US DOE Joint Genome Institute (JGI-PGF)"/>
            <person name="Walter F."/>
            <person name="Albersmeier A."/>
            <person name="Kalinowski J."/>
            <person name="Ruckert C."/>
        </authorList>
    </citation>
    <scope>NUCLEOTIDE SEQUENCE</scope>
    <source>
        <strain evidence="2">CGMCC 4.7299</strain>
    </source>
</reference>
<evidence type="ECO:0000313" key="3">
    <source>
        <dbReference type="Proteomes" id="UP000656042"/>
    </source>
</evidence>
<name>A0A8J3FRV5_9ACTN</name>
<evidence type="ECO:0000259" key="1">
    <source>
        <dbReference type="Pfam" id="PF11611"/>
    </source>
</evidence>
<feature type="domain" description="DUF4352" evidence="1">
    <location>
        <begin position="2"/>
        <end position="37"/>
    </location>
</feature>
<sequence>MEEINPGNQVKGRLIFDVPKSTKLTAIELHDSVFSGGVTVALS</sequence>
<dbReference type="Proteomes" id="UP000656042">
    <property type="component" value="Unassembled WGS sequence"/>
</dbReference>